<dbReference type="InterPro" id="IPR011444">
    <property type="entry name" value="DUF1549"/>
</dbReference>
<reference evidence="4 5" key="1">
    <citation type="submission" date="2016-11" db="EMBL/GenBank/DDBJ databases">
        <authorList>
            <person name="Jaros S."/>
            <person name="Januszkiewicz K."/>
            <person name="Wedrychowicz H."/>
        </authorList>
    </citation>
    <scope>NUCLEOTIDE SEQUENCE [LARGE SCALE GENOMIC DNA]</scope>
    <source>
        <strain evidence="4 5">DSM 18119</strain>
    </source>
</reference>
<keyword evidence="5" id="KW-1185">Reference proteome</keyword>
<protein>
    <submittedName>
        <fullName evidence="4">Planctomycete cytochrome C</fullName>
    </submittedName>
</protein>
<dbReference type="CDD" id="cd04084">
    <property type="entry name" value="CBM6_xylanase-like"/>
    <property type="match status" value="1"/>
</dbReference>
<proteinExistence type="predicted"/>
<feature type="domain" description="DUF1553" evidence="2">
    <location>
        <begin position="613"/>
        <end position="871"/>
    </location>
</feature>
<dbReference type="SUPFAM" id="SSF49785">
    <property type="entry name" value="Galactose-binding domain-like"/>
    <property type="match status" value="1"/>
</dbReference>
<name>A0A1M5BRI8_9BACT</name>
<sequence>MKFFSLQKLMIAAIVVMGVGAWWLFKPSAKIDFSTEVKPILNKKCITCHGGVRQKSGFSLLFRDEALAKAESGKYPIVPGDPNASELVRRIHSKDPEERMPYHSEPLSEQEINILTEWIKQGAQWGEHWAYVPVQEVALPKPSTSFFGLFSPSKPAWVKNDIDYFIYDQLQQRKLDPSPVTEKPTLLRRVSMDLTGLPPSDHLAQQFLQDNSRKSYENLVDSLLASPAYGERWTAMWMDLARYADTKGYERDANRDIWHYRDWLIKAFNADKPYNEFLTEQIAGDLLPNATDDQFIATAFHRNTMTNDEGGTDNEEFRTAAIVDRVNTTWEALMGTTFACVQCHSHPYDPFKHDEYYKFMAFFNNSRDEDTEADYPLLRHFSGSDSAKLVAVVNWLREKGFKGEAAKTYRFLKTWEPTYNSLTTDHFINSELNDTKWLAMRTPSSARLKNVVLDRRSELIYRYIGFVPGGTITIRLDNVNGPVLLSTSIKPTKDWELVKLPFTQVQGTHDLYFIYNNPSLKDPKASGIMFDWFYFTRPLPGQSLPGYDSTNKNFWQVLSAKNIPVTPIMVDNPPEMFRHTYVFERGNWLVKGDEVKPAVPKSLGALPKGAPNNRLGLAQWLTDKRNPLTARTMVNRLWEQLFGTGLVETLEDMGTQGAEPTHRQLLDYLAWQFMNRYNWSIKKLLKELVLSATYTQDSRVSKEALEKDPLNKFYARGPRVRFSAEQVRDQALAVSGLLSPKMYGPSVMPWQPAGIWMSPWNGYTWTRSEGEDQYRRAIYTFWKRTAPYPSMISFDGVGREVCMPRRIRTNTPLQALVTLNDSVYLEASRYFAYRMQREAKSRNAEDLINKGYELAMYKPIAPGKLKALMELYATALQAFTKDKDKTCEMIGTNNEHNDPGTAALVVVANAILNLDELVTKS</sequence>
<dbReference type="Proteomes" id="UP000184048">
    <property type="component" value="Unassembled WGS sequence"/>
</dbReference>
<dbReference type="RefSeq" id="WP_217652994.1">
    <property type="nucleotide sequence ID" value="NZ_FQUU01000011.1"/>
</dbReference>
<dbReference type="AlphaFoldDB" id="A0A1M5BRI8"/>
<dbReference type="EMBL" id="FQUU01000011">
    <property type="protein sequence ID" value="SHF45128.1"/>
    <property type="molecule type" value="Genomic_DNA"/>
</dbReference>
<organism evidence="4 5">
    <name type="scientific">Flavisolibacter ginsengisoli DSM 18119</name>
    <dbReference type="NCBI Taxonomy" id="1121884"/>
    <lineage>
        <taxon>Bacteria</taxon>
        <taxon>Pseudomonadati</taxon>
        <taxon>Bacteroidota</taxon>
        <taxon>Chitinophagia</taxon>
        <taxon>Chitinophagales</taxon>
        <taxon>Chitinophagaceae</taxon>
        <taxon>Flavisolibacter</taxon>
    </lineage>
</organism>
<dbReference type="InterPro" id="IPR008979">
    <property type="entry name" value="Galactose-bd-like_sf"/>
</dbReference>
<evidence type="ECO:0000259" key="3">
    <source>
        <dbReference type="Pfam" id="PF07635"/>
    </source>
</evidence>
<dbReference type="Pfam" id="PF07583">
    <property type="entry name" value="PSCyt2"/>
    <property type="match status" value="1"/>
</dbReference>
<evidence type="ECO:0000259" key="1">
    <source>
        <dbReference type="Pfam" id="PF07583"/>
    </source>
</evidence>
<evidence type="ECO:0000259" key="2">
    <source>
        <dbReference type="Pfam" id="PF07587"/>
    </source>
</evidence>
<dbReference type="InterPro" id="IPR036909">
    <property type="entry name" value="Cyt_c-like_dom_sf"/>
</dbReference>
<evidence type="ECO:0000313" key="5">
    <source>
        <dbReference type="Proteomes" id="UP000184048"/>
    </source>
</evidence>
<evidence type="ECO:0000313" key="4">
    <source>
        <dbReference type="EMBL" id="SHF45128.1"/>
    </source>
</evidence>
<dbReference type="Gene3D" id="2.60.120.260">
    <property type="entry name" value="Galactose-binding domain-like"/>
    <property type="match status" value="1"/>
</dbReference>
<dbReference type="STRING" id="1121884.SAMN02745131_02646"/>
<dbReference type="InterPro" id="IPR011429">
    <property type="entry name" value="Cyt_c_Planctomycete-type"/>
</dbReference>
<dbReference type="Pfam" id="PF07587">
    <property type="entry name" value="PSD1"/>
    <property type="match status" value="1"/>
</dbReference>
<dbReference type="InterPro" id="IPR022655">
    <property type="entry name" value="DUF1553"/>
</dbReference>
<dbReference type="Pfam" id="PF07635">
    <property type="entry name" value="PSCyt1"/>
    <property type="match status" value="1"/>
</dbReference>
<dbReference type="SUPFAM" id="SSF46626">
    <property type="entry name" value="Cytochrome c"/>
    <property type="match status" value="1"/>
</dbReference>
<feature type="domain" description="DUF1549" evidence="1">
    <location>
        <begin position="162"/>
        <end position="367"/>
    </location>
</feature>
<dbReference type="GO" id="GO:0009055">
    <property type="term" value="F:electron transfer activity"/>
    <property type="evidence" value="ECO:0007669"/>
    <property type="project" value="InterPro"/>
</dbReference>
<dbReference type="PANTHER" id="PTHR35889">
    <property type="entry name" value="CYCLOINULO-OLIGOSACCHARIDE FRUCTANOTRANSFERASE-RELATED"/>
    <property type="match status" value="1"/>
</dbReference>
<dbReference type="PANTHER" id="PTHR35889:SF3">
    <property type="entry name" value="F-BOX DOMAIN-CONTAINING PROTEIN"/>
    <property type="match status" value="1"/>
</dbReference>
<accession>A0A1M5BRI8</accession>
<gene>
    <name evidence="4" type="ORF">SAMN02745131_02646</name>
</gene>
<dbReference type="GO" id="GO:0020037">
    <property type="term" value="F:heme binding"/>
    <property type="evidence" value="ECO:0007669"/>
    <property type="project" value="InterPro"/>
</dbReference>
<feature type="domain" description="Cytochrome C Planctomycete-type" evidence="3">
    <location>
        <begin position="45"/>
        <end position="101"/>
    </location>
</feature>